<dbReference type="GO" id="GO:0000976">
    <property type="term" value="F:transcription cis-regulatory region binding"/>
    <property type="evidence" value="ECO:0007669"/>
    <property type="project" value="TreeGrafter"/>
</dbReference>
<evidence type="ECO:0000256" key="1">
    <source>
        <dbReference type="ARBA" id="ARBA00023015"/>
    </source>
</evidence>
<evidence type="ECO:0000256" key="3">
    <source>
        <dbReference type="ARBA" id="ARBA00023163"/>
    </source>
</evidence>
<evidence type="ECO:0000313" key="5">
    <source>
        <dbReference type="EMBL" id="SER73714.1"/>
    </source>
</evidence>
<reference evidence="5 6" key="1">
    <citation type="submission" date="2016-10" db="EMBL/GenBank/DDBJ databases">
        <authorList>
            <person name="de Groot N.N."/>
        </authorList>
    </citation>
    <scope>NUCLEOTIDE SEQUENCE [LARGE SCALE GENOMIC DNA]</scope>
    <source>
        <strain evidence="5 6">AR40</strain>
    </source>
</reference>
<gene>
    <name evidence="5" type="ORF">SAMN04487884_11027</name>
</gene>
<dbReference type="Proteomes" id="UP000182584">
    <property type="component" value="Unassembled WGS sequence"/>
</dbReference>
<dbReference type="Pfam" id="PF00990">
    <property type="entry name" value="GGDEF"/>
    <property type="match status" value="1"/>
</dbReference>
<evidence type="ECO:0000259" key="4">
    <source>
        <dbReference type="PROSITE" id="PS50887"/>
    </source>
</evidence>
<dbReference type="PANTHER" id="PTHR30146:SF109">
    <property type="entry name" value="HTH-TYPE TRANSCRIPTIONAL REGULATOR GALS"/>
    <property type="match status" value="1"/>
</dbReference>
<dbReference type="SUPFAM" id="SSF55073">
    <property type="entry name" value="Nucleotide cyclase"/>
    <property type="match status" value="1"/>
</dbReference>
<keyword evidence="1" id="KW-0805">Transcription regulation</keyword>
<dbReference type="InterPro" id="IPR029787">
    <property type="entry name" value="Nucleotide_cyclase"/>
</dbReference>
<dbReference type="PROSITE" id="PS50887">
    <property type="entry name" value="GGDEF"/>
    <property type="match status" value="1"/>
</dbReference>
<organism evidence="5 6">
    <name type="scientific">Butyrivibrio fibrisolvens</name>
    <dbReference type="NCBI Taxonomy" id="831"/>
    <lineage>
        <taxon>Bacteria</taxon>
        <taxon>Bacillati</taxon>
        <taxon>Bacillota</taxon>
        <taxon>Clostridia</taxon>
        <taxon>Lachnospirales</taxon>
        <taxon>Lachnospiraceae</taxon>
        <taxon>Butyrivibrio</taxon>
    </lineage>
</organism>
<evidence type="ECO:0000256" key="2">
    <source>
        <dbReference type="ARBA" id="ARBA00023125"/>
    </source>
</evidence>
<dbReference type="InterPro" id="IPR046335">
    <property type="entry name" value="LacI/GalR-like_sensor"/>
</dbReference>
<dbReference type="GO" id="GO:0003700">
    <property type="term" value="F:DNA-binding transcription factor activity"/>
    <property type="evidence" value="ECO:0007669"/>
    <property type="project" value="TreeGrafter"/>
</dbReference>
<feature type="domain" description="GGDEF" evidence="4">
    <location>
        <begin position="513"/>
        <end position="605"/>
    </location>
</feature>
<name>A0A1H9RLZ6_BUTFI</name>
<dbReference type="AlphaFoldDB" id="A0A1H9RLZ6"/>
<sequence>MMNWGIMFSKKIALFISHIYGEYQKNLTQGIIDKALEHGYQTQVFTTNDGESLGDLSNIEECILRLPVYENLSGVIFASGTYASRDLRDKISGAIKKSGLPVIEVNDTDPFFPNVTMDNSTMFSVITEHFVSMHGAKRVCYLGCKSESDISELRLGIIKETLSHHSLSLYDNDYYVCDETPDDFDRALDHLTQKGTNIPDAIICYNDRLAYELIITAENKGYKIPEDFGVSGCDNLPAGQNMIPALTTISYPVYDLGRIAVSNLHSLIRGRERSNTSVFAKVIYGGSCGCSYPSDRRVHMYTHTLLHQIADLEKSIMMSSKIASAFGPASDLEDMLDLIEEYAREIENCNGFYLALSDSWCNLSDKILTLTASTDSINYEKSSDTLTMYLALQNGKRLPSCTFKNNTLLPDFLMSDKENAIIVSPIYNHAGSIGYIVMTFENNRIKYPFKLIQYLVNLSQLLNNIRNRKKSDAMATHLEELYMKDELTGLYSSAGFEYYKNKNSSDSIDDSDADKILMIVDTEDLDSINKDHGQEAGNFAISVIGQAIRNSIPEGAIAGRISKGTFHILLNKDAASTDEVKKKILTYLDNYNRLNPKEYKISARI</sequence>
<keyword evidence="3" id="KW-0804">Transcription</keyword>
<dbReference type="EMBL" id="FOGJ01000010">
    <property type="protein sequence ID" value="SER73714.1"/>
    <property type="molecule type" value="Genomic_DNA"/>
</dbReference>
<dbReference type="InterPro" id="IPR043128">
    <property type="entry name" value="Rev_trsase/Diguanyl_cyclase"/>
</dbReference>
<dbReference type="Gene3D" id="3.30.70.270">
    <property type="match status" value="1"/>
</dbReference>
<dbReference type="InterPro" id="IPR000160">
    <property type="entry name" value="GGDEF_dom"/>
</dbReference>
<proteinExistence type="predicted"/>
<dbReference type="OrthoDB" id="1835616at2"/>
<dbReference type="Gene3D" id="3.40.50.2300">
    <property type="match status" value="2"/>
</dbReference>
<accession>A0A1H9RLZ6</accession>
<protein>
    <submittedName>
        <fullName evidence="5">DNA-binding transcriptional regulator, LacI/PurR family</fullName>
    </submittedName>
</protein>
<dbReference type="Pfam" id="PF13377">
    <property type="entry name" value="Peripla_BP_3"/>
    <property type="match status" value="1"/>
</dbReference>
<dbReference type="CDD" id="cd06267">
    <property type="entry name" value="PBP1_LacI_sugar_binding-like"/>
    <property type="match status" value="1"/>
</dbReference>
<dbReference type="InterPro" id="IPR028082">
    <property type="entry name" value="Peripla_BP_I"/>
</dbReference>
<keyword evidence="2 5" id="KW-0238">DNA-binding</keyword>
<dbReference type="PANTHER" id="PTHR30146">
    <property type="entry name" value="LACI-RELATED TRANSCRIPTIONAL REPRESSOR"/>
    <property type="match status" value="1"/>
</dbReference>
<evidence type="ECO:0000313" key="6">
    <source>
        <dbReference type="Proteomes" id="UP000182584"/>
    </source>
</evidence>
<dbReference type="SUPFAM" id="SSF53822">
    <property type="entry name" value="Periplasmic binding protein-like I"/>
    <property type="match status" value="1"/>
</dbReference>